<sequence length="112" mass="12422">MTGVNPEIRPGVRMGSPMATPDLDEQIEVNVDTAENLPWMCIVWDDPVNLQSYVTYVFQTVLGYGRKRAQELMMQVHTEGKAVVSSGEKDKVEGDVKKLHTAGLWATMQQAG</sequence>
<comment type="function">
    <text evidence="1">Involved in the modulation of the specificity of the ClpAP-mediated ATP-dependent protein degradation.</text>
</comment>
<gene>
    <name evidence="1 4" type="primary">clpS</name>
    <name evidence="4" type="ORF">HMPREF0291_11002</name>
</gene>
<dbReference type="Pfam" id="PF02617">
    <property type="entry name" value="ClpS"/>
    <property type="match status" value="1"/>
</dbReference>
<dbReference type="EMBL" id="ACLJ02000002">
    <property type="protein sequence ID" value="EFK54622.1"/>
    <property type="molecule type" value="Genomic_DNA"/>
</dbReference>
<dbReference type="Gene3D" id="3.30.1390.10">
    <property type="match status" value="1"/>
</dbReference>
<evidence type="ECO:0000259" key="3">
    <source>
        <dbReference type="Pfam" id="PF02617"/>
    </source>
</evidence>
<dbReference type="InterPro" id="IPR014719">
    <property type="entry name" value="Ribosomal_bL12_C/ClpS-like"/>
</dbReference>
<dbReference type="SUPFAM" id="SSF54736">
    <property type="entry name" value="ClpS-like"/>
    <property type="match status" value="1"/>
</dbReference>
<keyword evidence="4" id="KW-0378">Hydrolase</keyword>
<evidence type="ECO:0000256" key="1">
    <source>
        <dbReference type="HAMAP-Rule" id="MF_00302"/>
    </source>
</evidence>
<comment type="similarity">
    <text evidence="1">Belongs to the ClpS family.</text>
</comment>
<proteinExistence type="inferred from homology"/>
<evidence type="ECO:0000313" key="4">
    <source>
        <dbReference type="EMBL" id="EFK54622.1"/>
    </source>
</evidence>
<organism evidence="4 5">
    <name type="scientific">Corynebacterium genitalium ATCC 33030</name>
    <dbReference type="NCBI Taxonomy" id="585529"/>
    <lineage>
        <taxon>Bacteria</taxon>
        <taxon>Bacillati</taxon>
        <taxon>Actinomycetota</taxon>
        <taxon>Actinomycetes</taxon>
        <taxon>Mycobacteriales</taxon>
        <taxon>Corynebacteriaceae</taxon>
        <taxon>Corynebacterium</taxon>
    </lineage>
</organism>
<dbReference type="AlphaFoldDB" id="D7WBZ3"/>
<dbReference type="GO" id="GO:0008233">
    <property type="term" value="F:peptidase activity"/>
    <property type="evidence" value="ECO:0007669"/>
    <property type="project" value="UniProtKB-KW"/>
</dbReference>
<dbReference type="eggNOG" id="COG2127">
    <property type="taxonomic scope" value="Bacteria"/>
</dbReference>
<dbReference type="InterPro" id="IPR022935">
    <property type="entry name" value="ClpS"/>
</dbReference>
<feature type="region of interest" description="Disordered" evidence="2">
    <location>
        <begin position="1"/>
        <end position="20"/>
    </location>
</feature>
<accession>D7WBZ3</accession>
<comment type="subunit">
    <text evidence="1">Binds to the N-terminal domain of the chaperone ClpA.</text>
</comment>
<evidence type="ECO:0000313" key="5">
    <source>
        <dbReference type="Proteomes" id="UP000004208"/>
    </source>
</evidence>
<name>D7WBZ3_9CORY</name>
<dbReference type="STRING" id="585529.HMPREF0291_11002"/>
<dbReference type="GO" id="GO:0030163">
    <property type="term" value="P:protein catabolic process"/>
    <property type="evidence" value="ECO:0007669"/>
    <property type="project" value="InterPro"/>
</dbReference>
<comment type="caution">
    <text evidence="4">The sequence shown here is derived from an EMBL/GenBank/DDBJ whole genome shotgun (WGS) entry which is preliminary data.</text>
</comment>
<dbReference type="GO" id="GO:0006508">
    <property type="term" value="P:proteolysis"/>
    <property type="evidence" value="ECO:0007669"/>
    <property type="project" value="UniProtKB-UniRule"/>
</dbReference>
<dbReference type="InterPro" id="IPR003769">
    <property type="entry name" value="ClpS_core"/>
</dbReference>
<keyword evidence="5" id="KW-1185">Reference proteome</keyword>
<evidence type="ECO:0000256" key="2">
    <source>
        <dbReference type="SAM" id="MobiDB-lite"/>
    </source>
</evidence>
<dbReference type="HAMAP" id="MF_00302">
    <property type="entry name" value="ClpS"/>
    <property type="match status" value="1"/>
</dbReference>
<keyword evidence="4" id="KW-0645">Protease</keyword>
<dbReference type="HOGENOM" id="CLU_153743_0_0_11"/>
<dbReference type="NCBIfam" id="NF000668">
    <property type="entry name" value="PRK00033.1-1"/>
    <property type="match status" value="1"/>
</dbReference>
<reference evidence="4" key="1">
    <citation type="submission" date="2010-06" db="EMBL/GenBank/DDBJ databases">
        <authorList>
            <person name="Muzny D."/>
            <person name="Qin X."/>
            <person name="Buhay C."/>
            <person name="Dugan-Rocha S."/>
            <person name="Ding Y."/>
            <person name="Chen G."/>
            <person name="Hawes A."/>
            <person name="Holder M."/>
            <person name="Jhangiani S."/>
            <person name="Johnson A."/>
            <person name="Khan Z."/>
            <person name="Li Z."/>
            <person name="Liu W."/>
            <person name="Liu X."/>
            <person name="Perez L."/>
            <person name="Shen H."/>
            <person name="Wang Q."/>
            <person name="Watt J."/>
            <person name="Xi L."/>
            <person name="Xin Y."/>
            <person name="Zhou J."/>
            <person name="Deng J."/>
            <person name="Jiang H."/>
            <person name="Liu Y."/>
            <person name="Qu J."/>
            <person name="Song X.-Z."/>
            <person name="Zhang L."/>
            <person name="Villasana D."/>
            <person name="Johnson A."/>
            <person name="Liu J."/>
            <person name="Liyanage D."/>
            <person name="Lorensuhewa L."/>
            <person name="Robinson T."/>
            <person name="Song A."/>
            <person name="Song B.-B."/>
            <person name="Dinh H."/>
            <person name="Thornton R."/>
            <person name="Coyle M."/>
            <person name="Francisco L."/>
            <person name="Jackson L."/>
            <person name="Javaid M."/>
            <person name="Korchina V."/>
            <person name="Kovar C."/>
            <person name="Mata R."/>
            <person name="Mathew T."/>
            <person name="Ngo R."/>
            <person name="Nguyen L."/>
            <person name="Nguyen N."/>
            <person name="Okwuonu G."/>
            <person name="Ongeri F."/>
            <person name="Pham C."/>
            <person name="Simmons D."/>
            <person name="Wilczek-Boney K."/>
            <person name="Hale W."/>
            <person name="Jakkamsetti A."/>
            <person name="Pham P."/>
            <person name="Ruth R."/>
            <person name="San Lucas F."/>
            <person name="Warren J."/>
            <person name="Zhang J."/>
            <person name="Zhao Z."/>
            <person name="Zhou C."/>
            <person name="Zhu D."/>
            <person name="Lee S."/>
            <person name="Bess C."/>
            <person name="Blankenburg K."/>
            <person name="Forbes L."/>
            <person name="Fu Q."/>
            <person name="Gubbala S."/>
            <person name="Hirani K."/>
            <person name="Jayaseelan J.C."/>
            <person name="Lara F."/>
            <person name="Munidasa M."/>
            <person name="Palculict T."/>
            <person name="Patil S."/>
            <person name="Pu L.-L."/>
            <person name="Saada N."/>
            <person name="Tang L."/>
            <person name="Weissenberger G."/>
            <person name="Zhu Y."/>
            <person name="Hemphill L."/>
            <person name="Shang Y."/>
            <person name="Youmans B."/>
            <person name="Ayvaz T."/>
            <person name="Ross M."/>
            <person name="Santibanez J."/>
            <person name="Aqrawi P."/>
            <person name="Gross S."/>
            <person name="Joshi V."/>
            <person name="Fowler G."/>
            <person name="Nazareth L."/>
            <person name="Reid J."/>
            <person name="Worley K."/>
            <person name="Petrosino J."/>
            <person name="Highlander S."/>
            <person name="Gibbs R."/>
        </authorList>
    </citation>
    <scope>NUCLEOTIDE SEQUENCE [LARGE SCALE GENOMIC DNA]</scope>
    <source>
        <strain evidence="4">ATCC 33030</strain>
    </source>
</reference>
<feature type="domain" description="Adaptor protein ClpS core" evidence="3">
    <location>
        <begin position="37"/>
        <end position="106"/>
    </location>
</feature>
<dbReference type="Proteomes" id="UP000004208">
    <property type="component" value="Unassembled WGS sequence"/>
</dbReference>
<protein>
    <recommendedName>
        <fullName evidence="1">ATP-dependent Clp protease adapter protein ClpS</fullName>
    </recommendedName>
</protein>